<gene>
    <name evidence="1" type="ORF">AWC38_SpisGene25106</name>
</gene>
<dbReference type="EMBL" id="LSMT01003002">
    <property type="protein sequence ID" value="PFX11272.1"/>
    <property type="molecule type" value="Genomic_DNA"/>
</dbReference>
<accession>A0A2B4R4W5</accession>
<proteinExistence type="predicted"/>
<sequence>MPENKLLSALQMYETVAESAAALTDNMDGQCFPSTERKPLCLSDILSKLRNEMNNGSEKLKVDEDDIVSDVLHYYKESEFNPRKRVPISLNVRVAIDTGGILRQVFSDVFSALAENKDGLHLFKGAAKRKVPVFTNMHVLTGIFEVLGKIIAHSIIQNGPGFPCLAPVIYSYISSGDLECVLLKASCMDVRHQEPLSTYIDQLRDANQEELDRLNADWDFMQMLMECGERRLVTVSGEE</sequence>
<protein>
    <recommendedName>
        <fullName evidence="3">G2/M phase-specific E3 ubiquitin-protein ligase</fullName>
    </recommendedName>
</protein>
<feature type="non-terminal residue" evidence="1">
    <location>
        <position position="239"/>
    </location>
</feature>
<dbReference type="Gene3D" id="3.90.1750.10">
    <property type="entry name" value="Hect, E3 ligase catalytic domains"/>
    <property type="match status" value="1"/>
</dbReference>
<organism evidence="1 2">
    <name type="scientific">Stylophora pistillata</name>
    <name type="common">Smooth cauliflower coral</name>
    <dbReference type="NCBI Taxonomy" id="50429"/>
    <lineage>
        <taxon>Eukaryota</taxon>
        <taxon>Metazoa</taxon>
        <taxon>Cnidaria</taxon>
        <taxon>Anthozoa</taxon>
        <taxon>Hexacorallia</taxon>
        <taxon>Scleractinia</taxon>
        <taxon>Astrocoeniina</taxon>
        <taxon>Pocilloporidae</taxon>
        <taxon>Stylophora</taxon>
    </lineage>
</organism>
<evidence type="ECO:0000313" key="2">
    <source>
        <dbReference type="Proteomes" id="UP000225706"/>
    </source>
</evidence>
<dbReference type="GO" id="GO:0004842">
    <property type="term" value="F:ubiquitin-protein transferase activity"/>
    <property type="evidence" value="ECO:0007669"/>
    <property type="project" value="InterPro"/>
</dbReference>
<dbReference type="OrthoDB" id="5985187at2759"/>
<keyword evidence="2" id="KW-1185">Reference proteome</keyword>
<dbReference type="Proteomes" id="UP000225706">
    <property type="component" value="Unassembled WGS sequence"/>
</dbReference>
<name>A0A2B4R4W5_STYPI</name>
<reference evidence="2" key="1">
    <citation type="journal article" date="2017" name="bioRxiv">
        <title>Comparative analysis of the genomes of Stylophora pistillata and Acropora digitifera provides evidence for extensive differences between species of corals.</title>
        <authorList>
            <person name="Voolstra C.R."/>
            <person name="Li Y."/>
            <person name="Liew Y.J."/>
            <person name="Baumgarten S."/>
            <person name="Zoccola D."/>
            <person name="Flot J.-F."/>
            <person name="Tambutte S."/>
            <person name="Allemand D."/>
            <person name="Aranda M."/>
        </authorList>
    </citation>
    <scope>NUCLEOTIDE SEQUENCE [LARGE SCALE GENOMIC DNA]</scope>
</reference>
<dbReference type="InterPro" id="IPR035983">
    <property type="entry name" value="Hect_E3_ubiquitin_ligase"/>
</dbReference>
<evidence type="ECO:0008006" key="3">
    <source>
        <dbReference type="Google" id="ProtNLM"/>
    </source>
</evidence>
<dbReference type="STRING" id="50429.A0A2B4R4W5"/>
<comment type="caution">
    <text evidence="1">The sequence shown here is derived from an EMBL/GenBank/DDBJ whole genome shotgun (WGS) entry which is preliminary data.</text>
</comment>
<dbReference type="SUPFAM" id="SSF56204">
    <property type="entry name" value="Hect, E3 ligase catalytic domain"/>
    <property type="match status" value="1"/>
</dbReference>
<evidence type="ECO:0000313" key="1">
    <source>
        <dbReference type="EMBL" id="PFX11272.1"/>
    </source>
</evidence>
<dbReference type="AlphaFoldDB" id="A0A2B4R4W5"/>